<comment type="caution">
    <text evidence="1">The sequence shown here is derived from an EMBL/GenBank/DDBJ whole genome shotgun (WGS) entry which is preliminary data.</text>
</comment>
<organism evidence="1 2">
    <name type="scientific">Colletotrichum godetiae</name>
    <dbReference type="NCBI Taxonomy" id="1209918"/>
    <lineage>
        <taxon>Eukaryota</taxon>
        <taxon>Fungi</taxon>
        <taxon>Dikarya</taxon>
        <taxon>Ascomycota</taxon>
        <taxon>Pezizomycotina</taxon>
        <taxon>Sordariomycetes</taxon>
        <taxon>Hypocreomycetidae</taxon>
        <taxon>Glomerellales</taxon>
        <taxon>Glomerellaceae</taxon>
        <taxon>Colletotrichum</taxon>
        <taxon>Colletotrichum acutatum species complex</taxon>
    </lineage>
</organism>
<dbReference type="RefSeq" id="XP_060426698.1">
    <property type="nucleotide sequence ID" value="XM_060572695.1"/>
</dbReference>
<reference evidence="1" key="1">
    <citation type="submission" date="2021-06" db="EMBL/GenBank/DDBJ databases">
        <title>Comparative genomics, transcriptomics and evolutionary studies reveal genomic signatures of adaptation to plant cell wall in hemibiotrophic fungi.</title>
        <authorList>
            <consortium name="DOE Joint Genome Institute"/>
            <person name="Baroncelli R."/>
            <person name="Diaz J.F."/>
            <person name="Benocci T."/>
            <person name="Peng M."/>
            <person name="Battaglia E."/>
            <person name="Haridas S."/>
            <person name="Andreopoulos W."/>
            <person name="Labutti K."/>
            <person name="Pangilinan J."/>
            <person name="Floch G.L."/>
            <person name="Makela M.R."/>
            <person name="Henrissat B."/>
            <person name="Grigoriev I.V."/>
            <person name="Crouch J.A."/>
            <person name="De Vries R.P."/>
            <person name="Sukno S.A."/>
            <person name="Thon M.R."/>
        </authorList>
    </citation>
    <scope>NUCLEOTIDE SEQUENCE</scope>
    <source>
        <strain evidence="1">CBS 193.32</strain>
    </source>
</reference>
<dbReference type="Proteomes" id="UP001224890">
    <property type="component" value="Unassembled WGS sequence"/>
</dbReference>
<proteinExistence type="predicted"/>
<gene>
    <name evidence="1" type="ORF">BDP55DRAFT_634708</name>
</gene>
<dbReference type="GeneID" id="85457221"/>
<dbReference type="AlphaFoldDB" id="A0AAJ0AG84"/>
<evidence type="ECO:0000313" key="2">
    <source>
        <dbReference type="Proteomes" id="UP001224890"/>
    </source>
</evidence>
<sequence length="145" mass="16802">MRLSREAGAYKELHDNSLTDYPHLAPQYYGCWTTRLMSYSPEFEGRTRHVGLVLLELTQETSIQDLCHYDDDEVLIPPEGRICWDSDGPDLINFDEEKRKEFLALLLAGAVEQWLLREEQIKQELERRANLVPDGASNVLDHSRV</sequence>
<name>A0AAJ0AG84_9PEZI</name>
<keyword evidence="2" id="KW-1185">Reference proteome</keyword>
<dbReference type="EMBL" id="JAHMHR010000036">
    <property type="protein sequence ID" value="KAK1672695.1"/>
    <property type="molecule type" value="Genomic_DNA"/>
</dbReference>
<protein>
    <submittedName>
        <fullName evidence="1">Uncharacterized protein</fullName>
    </submittedName>
</protein>
<accession>A0AAJ0AG84</accession>
<evidence type="ECO:0000313" key="1">
    <source>
        <dbReference type="EMBL" id="KAK1672695.1"/>
    </source>
</evidence>